<keyword evidence="1" id="KW-0472">Membrane</keyword>
<dbReference type="PANTHER" id="PTHR36434:SF1">
    <property type="entry name" value="MEMBRANE PROTEASE YUGP-RELATED"/>
    <property type="match status" value="1"/>
</dbReference>
<dbReference type="InterPro" id="IPR007395">
    <property type="entry name" value="Zn_peptidase_2"/>
</dbReference>
<sequence>MFGGYGLYILFSLPALILGFWAQIRVQSAFNKYSRVRTYAGLSGAQIARRMLDSVGLSNVRVEQSHGFLSDHYDPRAKVLRLSPQVYQSNSVAAAGVAAHEAGHAIQDASGYAMLQLRTALVPGVQLGSWLGPIIFIIGFFLSPTIGTSIAWLGIGLFALAAVFALVTLPVEFDASRRAKAWLSTSGAIYNEEIRGVNSVLDAAALTYVAAAVQAISTILYYVFLLTGRNRD</sequence>
<dbReference type="EMBL" id="LGHJ01000016">
    <property type="protein sequence ID" value="KPL75046.1"/>
    <property type="molecule type" value="Genomic_DNA"/>
</dbReference>
<keyword evidence="1" id="KW-0812">Transmembrane</keyword>
<organism evidence="2 3">
    <name type="scientific">Bellilinea caldifistulae</name>
    <dbReference type="NCBI Taxonomy" id="360411"/>
    <lineage>
        <taxon>Bacteria</taxon>
        <taxon>Bacillati</taxon>
        <taxon>Chloroflexota</taxon>
        <taxon>Anaerolineae</taxon>
        <taxon>Anaerolineales</taxon>
        <taxon>Anaerolineaceae</taxon>
        <taxon>Bellilinea</taxon>
    </lineage>
</organism>
<feature type="transmembrane region" description="Helical" evidence="1">
    <location>
        <begin position="149"/>
        <end position="171"/>
    </location>
</feature>
<dbReference type="STRING" id="360411.AC812_10850"/>
<feature type="transmembrane region" description="Helical" evidence="1">
    <location>
        <begin position="120"/>
        <end position="143"/>
    </location>
</feature>
<keyword evidence="1" id="KW-1133">Transmembrane helix</keyword>
<feature type="transmembrane region" description="Helical" evidence="1">
    <location>
        <begin position="205"/>
        <end position="224"/>
    </location>
</feature>
<protein>
    <submittedName>
        <fullName evidence="2">Zinc metallopeptidase</fullName>
    </submittedName>
</protein>
<name>A0A0P6XRK6_9CHLR</name>
<dbReference type="AlphaFoldDB" id="A0A0P6XRK6"/>
<dbReference type="PANTHER" id="PTHR36434">
    <property type="entry name" value="MEMBRANE PROTEASE YUGP-RELATED"/>
    <property type="match status" value="1"/>
</dbReference>
<evidence type="ECO:0000313" key="2">
    <source>
        <dbReference type="EMBL" id="KPL75046.1"/>
    </source>
</evidence>
<dbReference type="Pfam" id="PF04298">
    <property type="entry name" value="Zn_peptidase_2"/>
    <property type="match status" value="1"/>
</dbReference>
<reference evidence="2 3" key="1">
    <citation type="submission" date="2015-07" db="EMBL/GenBank/DDBJ databases">
        <title>Draft genome of Bellilinea caldifistulae DSM 17877.</title>
        <authorList>
            <person name="Hemp J."/>
            <person name="Ward L.M."/>
            <person name="Pace L.A."/>
            <person name="Fischer W.W."/>
        </authorList>
    </citation>
    <scope>NUCLEOTIDE SEQUENCE [LARGE SCALE GENOMIC DNA]</scope>
    <source>
        <strain evidence="2 3">GOMI-1</strain>
    </source>
</reference>
<accession>A0A0P6XRK6</accession>
<comment type="caution">
    <text evidence="2">The sequence shown here is derived from an EMBL/GenBank/DDBJ whole genome shotgun (WGS) entry which is preliminary data.</text>
</comment>
<dbReference type="Proteomes" id="UP000050514">
    <property type="component" value="Unassembled WGS sequence"/>
</dbReference>
<gene>
    <name evidence="2" type="ORF">AC812_10850</name>
</gene>
<evidence type="ECO:0000256" key="1">
    <source>
        <dbReference type="SAM" id="Phobius"/>
    </source>
</evidence>
<proteinExistence type="predicted"/>
<dbReference type="OrthoDB" id="9784298at2"/>
<evidence type="ECO:0000313" key="3">
    <source>
        <dbReference type="Proteomes" id="UP000050514"/>
    </source>
</evidence>
<dbReference type="RefSeq" id="WP_061916257.1">
    <property type="nucleotide sequence ID" value="NZ_DF967971.1"/>
</dbReference>
<feature type="transmembrane region" description="Helical" evidence="1">
    <location>
        <begin position="6"/>
        <end position="24"/>
    </location>
</feature>
<keyword evidence="3" id="KW-1185">Reference proteome</keyword>
<dbReference type="PATRIC" id="fig|360411.5.peg.2788"/>